<keyword evidence="1" id="KW-0079">Bacteriocin immunity</keyword>
<dbReference type="AlphaFoldDB" id="A0AAW8U261"/>
<comment type="caution">
    <text evidence="2">The sequence shown here is derived from an EMBL/GenBank/DDBJ whole genome shotgun (WGS) entry which is preliminary data.</text>
</comment>
<evidence type="ECO:0000256" key="1">
    <source>
        <dbReference type="ARBA" id="ARBA00023025"/>
    </source>
</evidence>
<sequence length="114" mass="13239">MSMCEEAKMEIHELYNLLSQRAQQPPELLDITDVLLQVYKRMEDEKNPAALLNRLVNYIRNAALKGKLHFSKKEEALIIQLGVHGQKAGLNGIYQGDYSDKSQFYRFTEPMPRR</sequence>
<dbReference type="SUPFAM" id="SSF109797">
    <property type="entry name" value="Bacteriocin immunity protein-like"/>
    <property type="match status" value="1"/>
</dbReference>
<accession>A0AAW8U261</accession>
<dbReference type="Gene3D" id="1.20.1440.50">
    <property type="entry name" value="Ta0600-like"/>
    <property type="match status" value="1"/>
</dbReference>
<gene>
    <name evidence="2" type="ORF">P7H43_09780</name>
</gene>
<reference evidence="2" key="1">
    <citation type="submission" date="2023-03" db="EMBL/GenBank/DDBJ databases">
        <authorList>
            <person name="Shen W."/>
            <person name="Cai J."/>
        </authorList>
    </citation>
    <scope>NUCLEOTIDE SEQUENCE</scope>
    <source>
        <strain evidence="2">B226-2</strain>
    </source>
</reference>
<evidence type="ECO:0000313" key="3">
    <source>
        <dbReference type="Proteomes" id="UP001256711"/>
    </source>
</evidence>
<organism evidence="2 3">
    <name type="scientific">Enterococcus asini</name>
    <dbReference type="NCBI Taxonomy" id="57732"/>
    <lineage>
        <taxon>Bacteria</taxon>
        <taxon>Bacillati</taxon>
        <taxon>Bacillota</taxon>
        <taxon>Bacilli</taxon>
        <taxon>Lactobacillales</taxon>
        <taxon>Enterococcaceae</taxon>
        <taxon>Enterococcus</taxon>
    </lineage>
</organism>
<protein>
    <submittedName>
        <fullName evidence="2">Bacteriocin immunity protein</fullName>
    </submittedName>
</protein>
<proteinExistence type="predicted"/>
<dbReference type="GO" id="GO:0030153">
    <property type="term" value="P:bacteriocin immunity"/>
    <property type="evidence" value="ECO:0007669"/>
    <property type="project" value="UniProtKB-KW"/>
</dbReference>
<dbReference type="Proteomes" id="UP001256711">
    <property type="component" value="Unassembled WGS sequence"/>
</dbReference>
<dbReference type="Pfam" id="PF08951">
    <property type="entry name" value="EntA_Immun"/>
    <property type="match status" value="1"/>
</dbReference>
<dbReference type="EMBL" id="JARQBJ010000004">
    <property type="protein sequence ID" value="MDT2810777.1"/>
    <property type="molecule type" value="Genomic_DNA"/>
</dbReference>
<dbReference type="InterPro" id="IPR023130">
    <property type="entry name" value="Ta0600-like_sf"/>
</dbReference>
<dbReference type="RefSeq" id="WP_302372715.1">
    <property type="nucleotide sequence ID" value="NZ_CATYFE010000010.1"/>
</dbReference>
<name>A0AAW8U261_9ENTE</name>
<evidence type="ECO:0000313" key="2">
    <source>
        <dbReference type="EMBL" id="MDT2810777.1"/>
    </source>
</evidence>
<dbReference type="InterPro" id="IPR015046">
    <property type="entry name" value="LciA_Immunity-like"/>
</dbReference>